<dbReference type="Proteomes" id="UP000282876">
    <property type="component" value="Unassembled WGS sequence"/>
</dbReference>
<feature type="transmembrane region" description="Helical" evidence="1">
    <location>
        <begin position="26"/>
        <end position="47"/>
    </location>
</feature>
<keyword evidence="1" id="KW-0472">Membrane</keyword>
<name>A0A437AHR1_9MICR</name>
<organism evidence="2 3">
    <name type="scientific">Tubulinosema ratisbonensis</name>
    <dbReference type="NCBI Taxonomy" id="291195"/>
    <lineage>
        <taxon>Eukaryota</taxon>
        <taxon>Fungi</taxon>
        <taxon>Fungi incertae sedis</taxon>
        <taxon>Microsporidia</taxon>
        <taxon>Tubulinosematoidea</taxon>
        <taxon>Tubulinosematidae</taxon>
        <taxon>Tubulinosema</taxon>
    </lineage>
</organism>
<evidence type="ECO:0000256" key="1">
    <source>
        <dbReference type="SAM" id="Phobius"/>
    </source>
</evidence>
<feature type="transmembrane region" description="Helical" evidence="1">
    <location>
        <begin position="106"/>
        <end position="122"/>
    </location>
</feature>
<dbReference type="AlphaFoldDB" id="A0A437AHR1"/>
<comment type="caution">
    <text evidence="2">The sequence shown here is derived from an EMBL/GenBank/DDBJ whole genome shotgun (WGS) entry which is preliminary data.</text>
</comment>
<feature type="transmembrane region" description="Helical" evidence="1">
    <location>
        <begin position="143"/>
        <end position="161"/>
    </location>
</feature>
<keyword evidence="3" id="KW-1185">Reference proteome</keyword>
<keyword evidence="1" id="KW-1133">Transmembrane helix</keyword>
<dbReference type="EMBL" id="RCSS01000813">
    <property type="protein sequence ID" value="RVD90674.1"/>
    <property type="molecule type" value="Genomic_DNA"/>
</dbReference>
<evidence type="ECO:0000313" key="3">
    <source>
        <dbReference type="Proteomes" id="UP000282876"/>
    </source>
</evidence>
<protein>
    <submittedName>
        <fullName evidence="2">Uncharacterized protein</fullName>
    </submittedName>
</protein>
<proteinExistence type="predicted"/>
<accession>A0A437AHR1</accession>
<dbReference type="VEuPathDB" id="MicrosporidiaDB:TUBRATIS_28960"/>
<feature type="transmembrane region" description="Helical" evidence="1">
    <location>
        <begin position="202"/>
        <end position="221"/>
    </location>
</feature>
<feature type="transmembrane region" description="Helical" evidence="1">
    <location>
        <begin position="176"/>
        <end position="195"/>
    </location>
</feature>
<gene>
    <name evidence="2" type="ORF">TUBRATIS_28960</name>
</gene>
<feature type="transmembrane region" description="Helical" evidence="1">
    <location>
        <begin position="53"/>
        <end position="73"/>
    </location>
</feature>
<keyword evidence="1" id="KW-0812">Transmembrane</keyword>
<sequence length="282" mass="34078">MDSENTRIQIDDQEMEEYIRPSRKDLFYNILLLFDQMVTITLVLFIVSRFVRVISFNQMMFIFAHIFIIGFLIKTYKMKSKSFPFFYILKSFLSVMYLFYYISHVFFFSFVGFCVALTSIYVSNKKINNNSLKICKTYEIGGVITYIYMFIETFILVYHLIRKSVWVEYKLSKFSFYRILCFSVLVVLFCFFFIYKNKLITSILGLFLIYNIIFTGLFYFFNEDRDTEIKSKLSMQYYLILKIVNFYFLSLYFVYDYISVTYMVNPRFNTNFILTISNYTAN</sequence>
<feature type="transmembrane region" description="Helical" evidence="1">
    <location>
        <begin position="237"/>
        <end position="258"/>
    </location>
</feature>
<reference evidence="2 3" key="1">
    <citation type="submission" date="2018-10" db="EMBL/GenBank/DDBJ databases">
        <title>Draft genome sequence of the microsporidian Tubulinosema ratisbonensis.</title>
        <authorList>
            <person name="Polonais V."/>
            <person name="Peyretaillade E."/>
            <person name="Niehus S."/>
            <person name="Wawrzyniak I."/>
            <person name="Franchet A."/>
            <person name="Gaspin C."/>
            <person name="Reichstadt M."/>
            <person name="Belser C."/>
            <person name="Labadie K."/>
            <person name="Delbac F."/>
            <person name="Ferrandon D."/>
        </authorList>
    </citation>
    <scope>NUCLEOTIDE SEQUENCE [LARGE SCALE GENOMIC DNA]</scope>
    <source>
        <strain evidence="2 3">Franzen</strain>
    </source>
</reference>
<evidence type="ECO:0000313" key="2">
    <source>
        <dbReference type="EMBL" id="RVD90674.1"/>
    </source>
</evidence>